<evidence type="ECO:0000313" key="4">
    <source>
        <dbReference type="Proteomes" id="UP001189303"/>
    </source>
</evidence>
<dbReference type="Proteomes" id="UP001189303">
    <property type="component" value="Unassembled WGS sequence"/>
</dbReference>
<evidence type="ECO:0008006" key="5">
    <source>
        <dbReference type="Google" id="ProtNLM"/>
    </source>
</evidence>
<keyword evidence="4" id="KW-1185">Reference proteome</keyword>
<protein>
    <recommendedName>
        <fullName evidence="5">Porin</fullName>
    </recommendedName>
</protein>
<comment type="caution">
    <text evidence="3">The sequence shown here is derived from an EMBL/GenBank/DDBJ whole genome shotgun (WGS) entry which is preliminary data.</text>
</comment>
<dbReference type="Pfam" id="PF04966">
    <property type="entry name" value="OprB"/>
    <property type="match status" value="1"/>
</dbReference>
<name>A0ABN9I0V7_RALPI</name>
<accession>A0ABN9I0V7</accession>
<proteinExistence type="inferred from homology"/>
<dbReference type="EMBL" id="CATWFT010000008">
    <property type="protein sequence ID" value="CAJ0726057.1"/>
    <property type="molecule type" value="Genomic_DNA"/>
</dbReference>
<evidence type="ECO:0000313" key="3">
    <source>
        <dbReference type="EMBL" id="CAJ0726057.1"/>
    </source>
</evidence>
<reference evidence="3 4" key="1">
    <citation type="submission" date="2023-07" db="EMBL/GenBank/DDBJ databases">
        <authorList>
            <person name="Peeters C."/>
        </authorList>
    </citation>
    <scope>NUCLEOTIDE SEQUENCE [LARGE SCALE GENOMIC DNA]</scope>
    <source>
        <strain evidence="3 4">R-38712</strain>
    </source>
</reference>
<comment type="similarity">
    <text evidence="1 2">Belongs to the OprB family.</text>
</comment>
<gene>
    <name evidence="3" type="ORF">R38712_02917</name>
</gene>
<dbReference type="InterPro" id="IPR007049">
    <property type="entry name" value="Carb-sel_porin_OprB"/>
</dbReference>
<sequence>MSFGGLLKGTAWGRPNDVVGAAFSLNMLGPDHRAYLAAGGSGAFLGDGALNYGHERVLELFYSFQPVKGLMLSPDFQLIQNPGYNRDRGPAKFYGMRVHAEF</sequence>
<dbReference type="Gene3D" id="2.40.160.180">
    <property type="entry name" value="Carbohydrate-selective porin OprB"/>
    <property type="match status" value="1"/>
</dbReference>
<evidence type="ECO:0000256" key="1">
    <source>
        <dbReference type="ARBA" id="ARBA00008769"/>
    </source>
</evidence>
<organism evidence="3 4">
    <name type="scientific">Ralstonia pickettii</name>
    <name type="common">Burkholderia pickettii</name>
    <dbReference type="NCBI Taxonomy" id="329"/>
    <lineage>
        <taxon>Bacteria</taxon>
        <taxon>Pseudomonadati</taxon>
        <taxon>Pseudomonadota</taxon>
        <taxon>Betaproteobacteria</taxon>
        <taxon>Burkholderiales</taxon>
        <taxon>Burkholderiaceae</taxon>
        <taxon>Ralstonia</taxon>
    </lineage>
</organism>
<evidence type="ECO:0000256" key="2">
    <source>
        <dbReference type="RuleBase" id="RU363072"/>
    </source>
</evidence>
<dbReference type="InterPro" id="IPR038673">
    <property type="entry name" value="OprB_sf"/>
</dbReference>